<feature type="transmembrane region" description="Helical" evidence="17">
    <location>
        <begin position="461"/>
        <end position="484"/>
    </location>
</feature>
<dbReference type="PROSITE" id="PS00452">
    <property type="entry name" value="GUANYLATE_CYCLASE_1"/>
    <property type="match status" value="1"/>
</dbReference>
<reference evidence="20 21" key="1">
    <citation type="journal article" date="2018" name="Gigascience">
        <title>Genomes of trombidid mites reveal novel predicted allergens and laterally-transferred genes associated with secondary metabolism.</title>
        <authorList>
            <person name="Dong X."/>
            <person name="Chaisiri K."/>
            <person name="Xia D."/>
            <person name="Armstrong S.D."/>
            <person name="Fang Y."/>
            <person name="Donnelly M.J."/>
            <person name="Kadowaki T."/>
            <person name="McGarry J.W."/>
            <person name="Darby A.C."/>
            <person name="Makepeace B.L."/>
        </authorList>
    </citation>
    <scope>NUCLEOTIDE SEQUENCE [LARGE SCALE GENOMIC DNA]</scope>
    <source>
        <strain evidence="20">UoL-WK</strain>
    </source>
</reference>
<evidence type="ECO:0000256" key="9">
    <source>
        <dbReference type="ARBA" id="ARBA00023134"/>
    </source>
</evidence>
<dbReference type="GO" id="GO:0004016">
    <property type="term" value="F:adenylate cyclase activity"/>
    <property type="evidence" value="ECO:0007669"/>
    <property type="project" value="TreeGrafter"/>
</dbReference>
<dbReference type="InterPro" id="IPR001170">
    <property type="entry name" value="ANPR/GUC"/>
</dbReference>
<evidence type="ECO:0000256" key="12">
    <source>
        <dbReference type="ARBA" id="ARBA00023180"/>
    </source>
</evidence>
<dbReference type="SMART" id="SM00044">
    <property type="entry name" value="CYCc"/>
    <property type="match status" value="1"/>
</dbReference>
<sequence>MCKVNAFRTLLFNSLLVYFCFSLVDTINEFNVGILMVRRYIFDAVRFDLVHIGPALDIARETCLYEMKIKLNFVKGYYEQTCNKTQALGKASDLLKAERIIAFIGPACSDDLKVVGHLATYNDVPLLTGLGDIIVNERSDYSSLIRVSYDIKDEARAILAFLSRFDWYNFGLIYRYEDVYYDSFASQIFKLLLMDEYKNFQCLCKQTYSRSLNKTILTNVESVIDSITKCSRIIVILGGDKDVRQMLLIAHRKGITSTGDYAFIYTELIENEAKGATPWETGIQNENVKAELKVAYQSVLIVSLNQPVGDLYKNFSEEVKRRALRDYNYKYNEKIVNYFTASFHDSVLLLCRAINHSLESDEDVWNGRMLVNKMKKDTFEGISGTITIGKDGDRVADYALLDQVDTKNGFFEVVVRYSGATKTFTEVKSIHWPGKRGKKPVDVPPCGFDGQACVLTNDVSFWDILTVVLLALIALILVSSIFIYRKVKLESALANMAWKVKWHEITLQHPCRLSSISRLSLNSKLSAKMENEWVSWSPSDIENNLYIDWLPETSPKILSGFYKGNPIAIKRLPRKQIELTRTLLLELKLMRETSHENLTRFVGACIDGPIAIIEEYCPKGSLRDVLANSSLNLDWIFRYSLISDIVSGLHFLHYSDHIFHGRLKSTNCLVDSRFCVKISDFGLRELRGINIFHRNVASDIEMTAATSSTSITALSIDFSGFQRESDDVYAPLYVSPDLISVRCKCLKSKNKTKICSECYDRFQKGDVYSFAIILQEIITRKEPFYPYSAELNIPDIVSKILSEDIRPIVSKDKCSIDLHCLMTRCWARDADYRPDFGAIKRDMRTLAKSASVKEDLIANATLTEKLLQRMEHYANDLESIVEQRTKELNEEKKKSEELLYQILPSDIVGFTTICSESTPMQVVDLLNDLYTCFDSIISDFDVYKVETIGDAYMVVSGVPERNGNEHVRQIARMALRIRECVEKFEIRHRENEKLMIRIGIHTGPCCAGVVGHKRPRYCLFGDTVNTASRMESTGEALKIHISESSKRCLDVFGTFQLTQRGIINIKGKGLMNTYWLINEIL</sequence>
<keyword evidence="10 17" id="KW-0472">Membrane</keyword>
<evidence type="ECO:0000256" key="11">
    <source>
        <dbReference type="ARBA" id="ARBA00023170"/>
    </source>
</evidence>
<dbReference type="GO" id="GO:0001653">
    <property type="term" value="F:peptide receptor activity"/>
    <property type="evidence" value="ECO:0007669"/>
    <property type="project" value="TreeGrafter"/>
</dbReference>
<evidence type="ECO:0000256" key="16">
    <source>
        <dbReference type="RuleBase" id="RU003431"/>
    </source>
</evidence>
<comment type="catalytic activity">
    <reaction evidence="1 16">
        <text>GTP = 3',5'-cyclic GMP + diphosphate</text>
        <dbReference type="Rhea" id="RHEA:13665"/>
        <dbReference type="ChEBI" id="CHEBI:33019"/>
        <dbReference type="ChEBI" id="CHEBI:37565"/>
        <dbReference type="ChEBI" id="CHEBI:57746"/>
        <dbReference type="EC" id="4.6.1.2"/>
    </reaction>
</comment>
<keyword evidence="13 15" id="KW-0456">Lyase</keyword>
<dbReference type="Gene3D" id="3.40.50.2300">
    <property type="match status" value="2"/>
</dbReference>
<evidence type="ECO:0000256" key="13">
    <source>
        <dbReference type="ARBA" id="ARBA00023239"/>
    </source>
</evidence>
<comment type="caution">
    <text evidence="20">The sequence shown here is derived from an EMBL/GenBank/DDBJ whole genome shotgun (WGS) entry which is preliminary data.</text>
</comment>
<keyword evidence="6" id="KW-0732">Signal</keyword>
<dbReference type="SUPFAM" id="SSF53822">
    <property type="entry name" value="Periplasmic binding protein-like I"/>
    <property type="match status" value="1"/>
</dbReference>
<keyword evidence="11 20" id="KW-0675">Receptor</keyword>
<dbReference type="STRING" id="1965070.A0A3S3PQU9"/>
<evidence type="ECO:0000256" key="15">
    <source>
        <dbReference type="RuleBase" id="RU000405"/>
    </source>
</evidence>
<evidence type="ECO:0000313" key="21">
    <source>
        <dbReference type="Proteomes" id="UP000285301"/>
    </source>
</evidence>
<dbReference type="CDD" id="cd07302">
    <property type="entry name" value="CHD"/>
    <property type="match status" value="1"/>
</dbReference>
<dbReference type="AlphaFoldDB" id="A0A3S3PQU9"/>
<dbReference type="Gene3D" id="6.10.250.780">
    <property type="match status" value="1"/>
</dbReference>
<keyword evidence="4" id="KW-1003">Cell membrane</keyword>
<dbReference type="InterPro" id="IPR001245">
    <property type="entry name" value="Ser-Thr/Tyr_kinase_cat_dom"/>
</dbReference>
<dbReference type="GO" id="GO:0005525">
    <property type="term" value="F:GTP binding"/>
    <property type="evidence" value="ECO:0007669"/>
    <property type="project" value="UniProtKB-KW"/>
</dbReference>
<dbReference type="InterPro" id="IPR050401">
    <property type="entry name" value="Cyclic_nucleotide_synthase"/>
</dbReference>
<dbReference type="EMBL" id="NCKU01000648">
    <property type="protein sequence ID" value="RWS14680.1"/>
    <property type="molecule type" value="Genomic_DNA"/>
</dbReference>
<dbReference type="InterPro" id="IPR001828">
    <property type="entry name" value="ANF_lig-bd_rcpt"/>
</dbReference>
<dbReference type="PANTHER" id="PTHR11920">
    <property type="entry name" value="GUANYLYL CYCLASE"/>
    <property type="match status" value="1"/>
</dbReference>
<dbReference type="OrthoDB" id="1890790at2759"/>
<evidence type="ECO:0000256" key="5">
    <source>
        <dbReference type="ARBA" id="ARBA00022692"/>
    </source>
</evidence>
<evidence type="ECO:0000256" key="2">
    <source>
        <dbReference type="ARBA" id="ARBA00004251"/>
    </source>
</evidence>
<dbReference type="PROSITE" id="PS50125">
    <property type="entry name" value="GUANYLATE_CYCLASE_2"/>
    <property type="match status" value="1"/>
</dbReference>
<keyword evidence="21" id="KW-1185">Reference proteome</keyword>
<dbReference type="PRINTS" id="PR00255">
    <property type="entry name" value="NATPEPTIDER"/>
</dbReference>
<keyword evidence="12" id="KW-0325">Glycoprotein</keyword>
<keyword evidence="14 16" id="KW-0141">cGMP biosynthesis</keyword>
<evidence type="ECO:0000313" key="20">
    <source>
        <dbReference type="EMBL" id="RWS14680.1"/>
    </source>
</evidence>
<dbReference type="InterPro" id="IPR011009">
    <property type="entry name" value="Kinase-like_dom_sf"/>
</dbReference>
<dbReference type="SUPFAM" id="SSF56112">
    <property type="entry name" value="Protein kinase-like (PK-like)"/>
    <property type="match status" value="1"/>
</dbReference>
<dbReference type="PROSITE" id="PS50011">
    <property type="entry name" value="PROTEIN_KINASE_DOM"/>
    <property type="match status" value="1"/>
</dbReference>
<dbReference type="InterPro" id="IPR018297">
    <property type="entry name" value="A/G_cyclase_CS"/>
</dbReference>
<dbReference type="FunFam" id="3.30.70.1230:FF:000015">
    <property type="entry name" value="Guanylate cyclase"/>
    <property type="match status" value="1"/>
</dbReference>
<dbReference type="CDD" id="cd06352">
    <property type="entry name" value="PBP1_NPR_GC-like"/>
    <property type="match status" value="1"/>
</dbReference>
<comment type="subcellular location">
    <subcellularLocation>
        <location evidence="2">Cell membrane</location>
        <topology evidence="2">Single-pass type I membrane protein</topology>
    </subcellularLocation>
</comment>
<dbReference type="Gene3D" id="3.30.70.1230">
    <property type="entry name" value="Nucleotide cyclase"/>
    <property type="match status" value="1"/>
</dbReference>
<organism evidence="20 21">
    <name type="scientific">Dinothrombium tinctorium</name>
    <dbReference type="NCBI Taxonomy" id="1965070"/>
    <lineage>
        <taxon>Eukaryota</taxon>
        <taxon>Metazoa</taxon>
        <taxon>Ecdysozoa</taxon>
        <taxon>Arthropoda</taxon>
        <taxon>Chelicerata</taxon>
        <taxon>Arachnida</taxon>
        <taxon>Acari</taxon>
        <taxon>Acariformes</taxon>
        <taxon>Trombidiformes</taxon>
        <taxon>Prostigmata</taxon>
        <taxon>Anystina</taxon>
        <taxon>Parasitengona</taxon>
        <taxon>Trombidioidea</taxon>
        <taxon>Trombidiidae</taxon>
        <taxon>Dinothrombium</taxon>
    </lineage>
</organism>
<dbReference type="Proteomes" id="UP000285301">
    <property type="component" value="Unassembled WGS sequence"/>
</dbReference>
<dbReference type="InterPro" id="IPR001054">
    <property type="entry name" value="A/G_cyclase"/>
</dbReference>
<feature type="domain" description="Protein kinase" evidence="18">
    <location>
        <begin position="510"/>
        <end position="846"/>
    </location>
</feature>
<dbReference type="GO" id="GO:0007168">
    <property type="term" value="P:receptor guanylyl cyclase signaling pathway"/>
    <property type="evidence" value="ECO:0007669"/>
    <property type="project" value="TreeGrafter"/>
</dbReference>
<dbReference type="GO" id="GO:0005524">
    <property type="term" value="F:ATP binding"/>
    <property type="evidence" value="ECO:0007669"/>
    <property type="project" value="InterPro"/>
</dbReference>
<dbReference type="EC" id="4.6.1.2" evidence="3 16"/>
<evidence type="ECO:0000256" key="8">
    <source>
        <dbReference type="ARBA" id="ARBA00022989"/>
    </source>
</evidence>
<keyword evidence="5 17" id="KW-0812">Transmembrane</keyword>
<dbReference type="GO" id="GO:0035556">
    <property type="term" value="P:intracellular signal transduction"/>
    <property type="evidence" value="ECO:0007669"/>
    <property type="project" value="InterPro"/>
</dbReference>
<dbReference type="Pfam" id="PF00211">
    <property type="entry name" value="Guanylate_cyc"/>
    <property type="match status" value="1"/>
</dbReference>
<evidence type="ECO:0000256" key="10">
    <source>
        <dbReference type="ARBA" id="ARBA00023136"/>
    </source>
</evidence>
<name>A0A3S3PQU9_9ACAR</name>
<dbReference type="SUPFAM" id="SSF55073">
    <property type="entry name" value="Nucleotide cyclase"/>
    <property type="match status" value="1"/>
</dbReference>
<evidence type="ECO:0000256" key="1">
    <source>
        <dbReference type="ARBA" id="ARBA00001436"/>
    </source>
</evidence>
<keyword evidence="9" id="KW-0342">GTP-binding</keyword>
<gene>
    <name evidence="20" type="ORF">B4U79_15621</name>
</gene>
<dbReference type="InterPro" id="IPR028082">
    <property type="entry name" value="Peripla_BP_I"/>
</dbReference>
<dbReference type="GO" id="GO:0004672">
    <property type="term" value="F:protein kinase activity"/>
    <property type="evidence" value="ECO:0007669"/>
    <property type="project" value="InterPro"/>
</dbReference>
<evidence type="ECO:0000256" key="3">
    <source>
        <dbReference type="ARBA" id="ARBA00012202"/>
    </source>
</evidence>
<dbReference type="PANTHER" id="PTHR11920:SF494">
    <property type="entry name" value="ATRIAL NATRIURETIC PEPTIDE RECEPTOR 2"/>
    <property type="match status" value="1"/>
</dbReference>
<evidence type="ECO:0000256" key="17">
    <source>
        <dbReference type="SAM" id="Phobius"/>
    </source>
</evidence>
<proteinExistence type="inferred from homology"/>
<dbReference type="Pfam" id="PF07714">
    <property type="entry name" value="PK_Tyr_Ser-Thr"/>
    <property type="match status" value="2"/>
</dbReference>
<evidence type="ECO:0000256" key="14">
    <source>
        <dbReference type="ARBA" id="ARBA00023293"/>
    </source>
</evidence>
<dbReference type="GO" id="GO:0005886">
    <property type="term" value="C:plasma membrane"/>
    <property type="evidence" value="ECO:0007669"/>
    <property type="project" value="UniProtKB-SubCell"/>
</dbReference>
<dbReference type="GO" id="GO:0004383">
    <property type="term" value="F:guanylate cyclase activity"/>
    <property type="evidence" value="ECO:0007669"/>
    <property type="project" value="UniProtKB-EC"/>
</dbReference>
<dbReference type="InterPro" id="IPR029787">
    <property type="entry name" value="Nucleotide_cyclase"/>
</dbReference>
<protein>
    <recommendedName>
        <fullName evidence="3 16">Guanylate cyclase</fullName>
        <ecNumber evidence="3 16">4.6.1.2</ecNumber>
    </recommendedName>
</protein>
<evidence type="ECO:0000259" key="19">
    <source>
        <dbReference type="PROSITE" id="PS50125"/>
    </source>
</evidence>
<evidence type="ECO:0000256" key="4">
    <source>
        <dbReference type="ARBA" id="ARBA00022475"/>
    </source>
</evidence>
<evidence type="ECO:0000256" key="7">
    <source>
        <dbReference type="ARBA" id="ARBA00022741"/>
    </source>
</evidence>
<keyword evidence="7" id="KW-0547">Nucleotide-binding</keyword>
<dbReference type="Gene3D" id="1.10.510.10">
    <property type="entry name" value="Transferase(Phosphotransferase) domain 1"/>
    <property type="match status" value="1"/>
</dbReference>
<comment type="similarity">
    <text evidence="15">Belongs to the adenylyl cyclase class-4/guanylyl cyclase family.</text>
</comment>
<evidence type="ECO:0000259" key="18">
    <source>
        <dbReference type="PROSITE" id="PS50011"/>
    </source>
</evidence>
<feature type="domain" description="Guanylate cyclase" evidence="19">
    <location>
        <begin position="901"/>
        <end position="1031"/>
    </location>
</feature>
<dbReference type="Pfam" id="PF01094">
    <property type="entry name" value="ANF_receptor"/>
    <property type="match status" value="1"/>
</dbReference>
<accession>A0A3S3PQU9</accession>
<dbReference type="InterPro" id="IPR000719">
    <property type="entry name" value="Prot_kinase_dom"/>
</dbReference>
<keyword evidence="8 17" id="KW-1133">Transmembrane helix</keyword>
<evidence type="ECO:0000256" key="6">
    <source>
        <dbReference type="ARBA" id="ARBA00022729"/>
    </source>
</evidence>